<dbReference type="Pfam" id="PF14111">
    <property type="entry name" value="DUF4283"/>
    <property type="match status" value="1"/>
</dbReference>
<evidence type="ECO:0000313" key="3">
    <source>
        <dbReference type="Proteomes" id="UP001293254"/>
    </source>
</evidence>
<dbReference type="Proteomes" id="UP001293254">
    <property type="component" value="Unassembled WGS sequence"/>
</dbReference>
<sequence length="152" mass="17524">MGFSDPVNGLINMTSTLDFSDDENTDSEAPNTDPHFPIIAKILSEKTLNNNAIKSTILKAWGISPKTPTNVIEQNTIVFLLDRESDHRRIERQSSWSFWGNLIVTRPWLSEEALDKVDLSKFQIWVQAYGLPVMHVNKKSAEKNRKFHWKFH</sequence>
<gene>
    <name evidence="2" type="ORF">Salat_2943400</name>
</gene>
<feature type="domain" description="DUF4283" evidence="1">
    <location>
        <begin position="38"/>
        <end position="114"/>
    </location>
</feature>
<name>A0AAE1XK82_9LAMI</name>
<evidence type="ECO:0000259" key="1">
    <source>
        <dbReference type="Pfam" id="PF14111"/>
    </source>
</evidence>
<proteinExistence type="predicted"/>
<dbReference type="InterPro" id="IPR025558">
    <property type="entry name" value="DUF4283"/>
</dbReference>
<keyword evidence="3" id="KW-1185">Reference proteome</keyword>
<reference evidence="2" key="1">
    <citation type="submission" date="2020-06" db="EMBL/GenBank/DDBJ databases">
        <authorList>
            <person name="Li T."/>
            <person name="Hu X."/>
            <person name="Zhang T."/>
            <person name="Song X."/>
            <person name="Zhang H."/>
            <person name="Dai N."/>
            <person name="Sheng W."/>
            <person name="Hou X."/>
            <person name="Wei L."/>
        </authorList>
    </citation>
    <scope>NUCLEOTIDE SEQUENCE</scope>
    <source>
        <strain evidence="2">3651</strain>
        <tissue evidence="2">Leaf</tissue>
    </source>
</reference>
<reference evidence="2" key="2">
    <citation type="journal article" date="2024" name="Plant">
        <title>Genomic evolution and insights into agronomic trait innovations of Sesamum species.</title>
        <authorList>
            <person name="Miao H."/>
            <person name="Wang L."/>
            <person name="Qu L."/>
            <person name="Liu H."/>
            <person name="Sun Y."/>
            <person name="Le M."/>
            <person name="Wang Q."/>
            <person name="Wei S."/>
            <person name="Zheng Y."/>
            <person name="Lin W."/>
            <person name="Duan Y."/>
            <person name="Cao H."/>
            <person name="Xiong S."/>
            <person name="Wang X."/>
            <person name="Wei L."/>
            <person name="Li C."/>
            <person name="Ma Q."/>
            <person name="Ju M."/>
            <person name="Zhao R."/>
            <person name="Li G."/>
            <person name="Mu C."/>
            <person name="Tian Q."/>
            <person name="Mei H."/>
            <person name="Zhang T."/>
            <person name="Gao T."/>
            <person name="Zhang H."/>
        </authorList>
    </citation>
    <scope>NUCLEOTIDE SEQUENCE</scope>
    <source>
        <strain evidence="2">3651</strain>
    </source>
</reference>
<accession>A0AAE1XK82</accession>
<comment type="caution">
    <text evidence="2">The sequence shown here is derived from an EMBL/GenBank/DDBJ whole genome shotgun (WGS) entry which is preliminary data.</text>
</comment>
<dbReference type="EMBL" id="JACGWO010000013">
    <property type="protein sequence ID" value="KAK4412962.1"/>
    <property type="molecule type" value="Genomic_DNA"/>
</dbReference>
<protein>
    <recommendedName>
        <fullName evidence="1">DUF4283 domain-containing protein</fullName>
    </recommendedName>
</protein>
<organism evidence="2 3">
    <name type="scientific">Sesamum alatum</name>
    <dbReference type="NCBI Taxonomy" id="300844"/>
    <lineage>
        <taxon>Eukaryota</taxon>
        <taxon>Viridiplantae</taxon>
        <taxon>Streptophyta</taxon>
        <taxon>Embryophyta</taxon>
        <taxon>Tracheophyta</taxon>
        <taxon>Spermatophyta</taxon>
        <taxon>Magnoliopsida</taxon>
        <taxon>eudicotyledons</taxon>
        <taxon>Gunneridae</taxon>
        <taxon>Pentapetalae</taxon>
        <taxon>asterids</taxon>
        <taxon>lamiids</taxon>
        <taxon>Lamiales</taxon>
        <taxon>Pedaliaceae</taxon>
        <taxon>Sesamum</taxon>
    </lineage>
</organism>
<dbReference type="AlphaFoldDB" id="A0AAE1XK82"/>
<evidence type="ECO:0000313" key="2">
    <source>
        <dbReference type="EMBL" id="KAK4412962.1"/>
    </source>
</evidence>